<accession>A0A026VWD8</accession>
<dbReference type="AlphaFoldDB" id="A0A026VWD8"/>
<organism evidence="1 2">
    <name type="scientific">Ooceraea biroi</name>
    <name type="common">Clonal raider ant</name>
    <name type="synonym">Cerapachys biroi</name>
    <dbReference type="NCBI Taxonomy" id="2015173"/>
    <lineage>
        <taxon>Eukaryota</taxon>
        <taxon>Metazoa</taxon>
        <taxon>Ecdysozoa</taxon>
        <taxon>Arthropoda</taxon>
        <taxon>Hexapoda</taxon>
        <taxon>Insecta</taxon>
        <taxon>Pterygota</taxon>
        <taxon>Neoptera</taxon>
        <taxon>Endopterygota</taxon>
        <taxon>Hymenoptera</taxon>
        <taxon>Apocrita</taxon>
        <taxon>Aculeata</taxon>
        <taxon>Formicoidea</taxon>
        <taxon>Formicidae</taxon>
        <taxon>Dorylinae</taxon>
        <taxon>Ooceraea</taxon>
    </lineage>
</organism>
<keyword evidence="2" id="KW-1185">Reference proteome</keyword>
<reference evidence="1 2" key="1">
    <citation type="journal article" date="2014" name="Curr. Biol.">
        <title>The genome of the clonal raider ant Cerapachys biroi.</title>
        <authorList>
            <person name="Oxley P.R."/>
            <person name="Ji L."/>
            <person name="Fetter-Pruneda I."/>
            <person name="McKenzie S.K."/>
            <person name="Li C."/>
            <person name="Hu H."/>
            <person name="Zhang G."/>
            <person name="Kronauer D.J."/>
        </authorList>
    </citation>
    <scope>NUCLEOTIDE SEQUENCE [LARGE SCALE GENOMIC DNA]</scope>
</reference>
<evidence type="ECO:0000313" key="1">
    <source>
        <dbReference type="EMBL" id="EZA47985.1"/>
    </source>
</evidence>
<protein>
    <submittedName>
        <fullName evidence="1">Uncharacterized protein</fullName>
    </submittedName>
</protein>
<evidence type="ECO:0000313" key="2">
    <source>
        <dbReference type="Proteomes" id="UP000053097"/>
    </source>
</evidence>
<dbReference type="EMBL" id="KK107725">
    <property type="protein sequence ID" value="EZA47985.1"/>
    <property type="molecule type" value="Genomic_DNA"/>
</dbReference>
<feature type="non-terminal residue" evidence="1">
    <location>
        <position position="1"/>
    </location>
</feature>
<proteinExistence type="predicted"/>
<dbReference type="Proteomes" id="UP000053097">
    <property type="component" value="Unassembled WGS sequence"/>
</dbReference>
<sequence>LRRFIKTGKDSTNRMSHCNVVYKISCNNCEASYVDQTKGSPSVILTHRMEYGHDFKWNKVQNFDEERSFKED</sequence>
<name>A0A026VWD8_OOCBI</name>
<gene>
    <name evidence="1" type="ORF">X777_14527</name>
</gene>